<evidence type="ECO:0000313" key="2">
    <source>
        <dbReference type="Proteomes" id="UP000593571"/>
    </source>
</evidence>
<dbReference type="EMBL" id="JACASE010000014">
    <property type="protein sequence ID" value="KAF6410789.1"/>
    <property type="molecule type" value="Genomic_DNA"/>
</dbReference>
<sequence>MLFKSRLCSCWNGVRPRKRNASALSTSYDYSRLSLNTEEKSVIFLKVTYNFLNFQHLPPLVVLTKFEPQRPETRAPRSTVDSRVQRADDADVTAGLGGWKEVRVGRFIRLERKRFLRPRPDHSWGFSGQVASSRGLSATKATGITPIFNH</sequence>
<evidence type="ECO:0000313" key="1">
    <source>
        <dbReference type="EMBL" id="KAF6410789.1"/>
    </source>
</evidence>
<organism evidence="1 2">
    <name type="scientific">Rousettus aegyptiacus</name>
    <name type="common">Egyptian fruit bat</name>
    <name type="synonym">Pteropus aegyptiacus</name>
    <dbReference type="NCBI Taxonomy" id="9407"/>
    <lineage>
        <taxon>Eukaryota</taxon>
        <taxon>Metazoa</taxon>
        <taxon>Chordata</taxon>
        <taxon>Craniata</taxon>
        <taxon>Vertebrata</taxon>
        <taxon>Euteleostomi</taxon>
        <taxon>Mammalia</taxon>
        <taxon>Eutheria</taxon>
        <taxon>Laurasiatheria</taxon>
        <taxon>Chiroptera</taxon>
        <taxon>Yinpterochiroptera</taxon>
        <taxon>Pteropodoidea</taxon>
        <taxon>Pteropodidae</taxon>
        <taxon>Rousettinae</taxon>
        <taxon>Rousettus</taxon>
    </lineage>
</organism>
<reference evidence="1 2" key="1">
    <citation type="journal article" date="2020" name="Nature">
        <title>Six reference-quality genomes reveal evolution of bat adaptations.</title>
        <authorList>
            <person name="Jebb D."/>
            <person name="Huang Z."/>
            <person name="Pippel M."/>
            <person name="Hughes G.M."/>
            <person name="Lavrichenko K."/>
            <person name="Devanna P."/>
            <person name="Winkler S."/>
            <person name="Jermiin L.S."/>
            <person name="Skirmuntt E.C."/>
            <person name="Katzourakis A."/>
            <person name="Burkitt-Gray L."/>
            <person name="Ray D.A."/>
            <person name="Sullivan K.A.M."/>
            <person name="Roscito J.G."/>
            <person name="Kirilenko B.M."/>
            <person name="Davalos L.M."/>
            <person name="Corthals A.P."/>
            <person name="Power M.L."/>
            <person name="Jones G."/>
            <person name="Ransome R.D."/>
            <person name="Dechmann D.K.N."/>
            <person name="Locatelli A.G."/>
            <person name="Puechmaille S.J."/>
            <person name="Fedrigo O."/>
            <person name="Jarvis E.D."/>
            <person name="Hiller M."/>
            <person name="Vernes S.C."/>
            <person name="Myers E.W."/>
            <person name="Teeling E.C."/>
        </authorList>
    </citation>
    <scope>NUCLEOTIDE SEQUENCE [LARGE SCALE GENOMIC DNA]</scope>
    <source>
        <strain evidence="1">MRouAeg1</strain>
        <tissue evidence="1">Muscle</tissue>
    </source>
</reference>
<protein>
    <submittedName>
        <fullName evidence="1">Uncharacterized protein</fullName>
    </submittedName>
</protein>
<name>A0A7J8CJ29_ROUAE</name>
<dbReference type="Proteomes" id="UP000593571">
    <property type="component" value="Unassembled WGS sequence"/>
</dbReference>
<proteinExistence type="predicted"/>
<accession>A0A7J8CJ29</accession>
<gene>
    <name evidence="1" type="ORF">HJG63_009226</name>
</gene>
<keyword evidence="2" id="KW-1185">Reference proteome</keyword>
<dbReference type="AlphaFoldDB" id="A0A7J8CJ29"/>
<comment type="caution">
    <text evidence="1">The sequence shown here is derived from an EMBL/GenBank/DDBJ whole genome shotgun (WGS) entry which is preliminary data.</text>
</comment>